<dbReference type="STRING" id="1077974.GOEFS_004_00480"/>
<name>H0QUN2_9ACTN</name>
<gene>
    <name evidence="2" type="ORF">GOEFS_004_00480</name>
</gene>
<evidence type="ECO:0000313" key="3">
    <source>
        <dbReference type="Proteomes" id="UP000035034"/>
    </source>
</evidence>
<sequence>MDEESDVSAIDVTQDLSPLSPNSKFVLWLRNEEGYLAAEVAQYVASEVEWCREVGGMIEAALTKLVRTHMRLFRMVATENTGYREHLPGISVAVMRVKAGVPMSAAIDVLMASVQCVFAAWDKQQRDNADSRQGAVTMHMWAYVAIVAHELTDEDRAFPPVDLQRARGRLCADLVVGRQVTEDDLLQSGINATDILAVLAIQDASTSGHKTYPATSVPSADLEIRRRTTVVRRHLERCVSTLATIVGDIGVFILMHDAHLGSVAHESHVLREQVCRAVTASTRETGRSMVAALQMTRFSDVAPAASLAMRLVGLARTLGRPAGTYGLRDLLFEYHVTSQPGSSREALAGLVAPVCEQPKLLATMRAHFRYGADRQTAAQALGIHPNSYVHRLHRIAELTGINPSNPPDAHLLAAALIVWETTSSTAGVNEPPQLS</sequence>
<comment type="caution">
    <text evidence="2">The sequence shown here is derived from an EMBL/GenBank/DDBJ whole genome shotgun (WGS) entry which is preliminary data.</text>
</comment>
<keyword evidence="3" id="KW-1185">Reference proteome</keyword>
<dbReference type="Pfam" id="PF13556">
    <property type="entry name" value="HTH_30"/>
    <property type="match status" value="1"/>
</dbReference>
<dbReference type="Gene3D" id="1.10.10.2840">
    <property type="entry name" value="PucR C-terminal helix-turn-helix domain"/>
    <property type="match status" value="1"/>
</dbReference>
<dbReference type="AlphaFoldDB" id="H0QUN2"/>
<protein>
    <submittedName>
        <fullName evidence="2">Putative CdaR family transcriptional regulator</fullName>
    </submittedName>
</protein>
<dbReference type="PANTHER" id="PTHR33744:SF7">
    <property type="entry name" value="PUCR FAMILY TRANSCRIPTIONAL REGULATOR"/>
    <property type="match status" value="1"/>
</dbReference>
<dbReference type="Proteomes" id="UP000035034">
    <property type="component" value="Unassembled WGS sequence"/>
</dbReference>
<reference evidence="2 3" key="1">
    <citation type="submission" date="2011-12" db="EMBL/GenBank/DDBJ databases">
        <title>Whole genome shotgun sequence of Gordonia effusa NBRC 100432.</title>
        <authorList>
            <person name="Yoshida I."/>
            <person name="Takarada H."/>
            <person name="Hosoyama A."/>
            <person name="Tsuchikane K."/>
            <person name="Katsumata H."/>
            <person name="Yamazaki S."/>
            <person name="Fujita N."/>
        </authorList>
    </citation>
    <scope>NUCLEOTIDE SEQUENCE [LARGE SCALE GENOMIC DNA]</scope>
    <source>
        <strain evidence="2 3">NBRC 100432</strain>
    </source>
</reference>
<accession>H0QUN2</accession>
<dbReference type="InterPro" id="IPR051448">
    <property type="entry name" value="CdaR-like_regulators"/>
</dbReference>
<dbReference type="InterPro" id="IPR042070">
    <property type="entry name" value="PucR_C-HTH_sf"/>
</dbReference>
<evidence type="ECO:0000313" key="2">
    <source>
        <dbReference type="EMBL" id="GAB16533.1"/>
    </source>
</evidence>
<evidence type="ECO:0000259" key="1">
    <source>
        <dbReference type="Pfam" id="PF13556"/>
    </source>
</evidence>
<dbReference type="InterPro" id="IPR025736">
    <property type="entry name" value="PucR_C-HTH_dom"/>
</dbReference>
<feature type="domain" description="PucR C-terminal helix-turn-helix" evidence="1">
    <location>
        <begin position="360"/>
        <end position="417"/>
    </location>
</feature>
<dbReference type="PANTHER" id="PTHR33744">
    <property type="entry name" value="CARBOHYDRATE DIACID REGULATOR"/>
    <property type="match status" value="1"/>
</dbReference>
<proteinExistence type="predicted"/>
<organism evidence="2 3">
    <name type="scientific">Gordonia effusa NBRC 100432</name>
    <dbReference type="NCBI Taxonomy" id="1077974"/>
    <lineage>
        <taxon>Bacteria</taxon>
        <taxon>Bacillati</taxon>
        <taxon>Actinomycetota</taxon>
        <taxon>Actinomycetes</taxon>
        <taxon>Mycobacteriales</taxon>
        <taxon>Gordoniaceae</taxon>
        <taxon>Gordonia</taxon>
    </lineage>
</organism>
<dbReference type="eggNOG" id="COG2508">
    <property type="taxonomic scope" value="Bacteria"/>
</dbReference>
<dbReference type="EMBL" id="BAEH01000004">
    <property type="protein sequence ID" value="GAB16533.1"/>
    <property type="molecule type" value="Genomic_DNA"/>
</dbReference>